<evidence type="ECO:0000256" key="3">
    <source>
        <dbReference type="ARBA" id="ARBA00022692"/>
    </source>
</evidence>
<dbReference type="GO" id="GO:0015297">
    <property type="term" value="F:antiporter activity"/>
    <property type="evidence" value="ECO:0007669"/>
    <property type="project" value="InterPro"/>
</dbReference>
<feature type="transmembrane region" description="Helical" evidence="6">
    <location>
        <begin position="284"/>
        <end position="307"/>
    </location>
</feature>
<name>A0AA39DRP6_VITRO</name>
<dbReference type="InterPro" id="IPR045069">
    <property type="entry name" value="MATE_euk"/>
</dbReference>
<gene>
    <name evidence="7" type="ORF">PVL29_009564</name>
</gene>
<dbReference type="GO" id="GO:1990961">
    <property type="term" value="P:xenobiotic detoxification by transmembrane export across the plasma membrane"/>
    <property type="evidence" value="ECO:0007669"/>
    <property type="project" value="InterPro"/>
</dbReference>
<dbReference type="GO" id="GO:0016020">
    <property type="term" value="C:membrane"/>
    <property type="evidence" value="ECO:0007669"/>
    <property type="project" value="UniProtKB-SubCell"/>
</dbReference>
<feature type="transmembrane region" description="Helical" evidence="6">
    <location>
        <begin position="254"/>
        <end position="278"/>
    </location>
</feature>
<evidence type="ECO:0000256" key="2">
    <source>
        <dbReference type="ARBA" id="ARBA00010199"/>
    </source>
</evidence>
<comment type="similarity">
    <text evidence="2 6">Belongs to the multi antimicrobial extrusion (MATE) (TC 2.A.66.1) family.</text>
</comment>
<keyword evidence="5 6" id="KW-0472">Membrane</keyword>
<keyword evidence="3 6" id="KW-0812">Transmembrane</keyword>
<reference evidence="7 8" key="1">
    <citation type="journal article" date="2023" name="BMC Biotechnol.">
        <title>Vitis rotundifolia cv Carlos genome sequencing.</title>
        <authorList>
            <person name="Huff M."/>
            <person name="Hulse-Kemp A."/>
            <person name="Scheffler B."/>
            <person name="Youngblood R."/>
            <person name="Simpson S."/>
            <person name="Babiker E."/>
            <person name="Staton M."/>
        </authorList>
    </citation>
    <scope>NUCLEOTIDE SEQUENCE [LARGE SCALE GENOMIC DNA]</scope>
    <source>
        <tissue evidence="7">Leaf</tissue>
    </source>
</reference>
<protein>
    <recommendedName>
        <fullName evidence="6">Protein DETOXIFICATION</fullName>
    </recommendedName>
    <alternativeName>
        <fullName evidence="6">Multidrug and toxic compound extrusion protein</fullName>
    </alternativeName>
</protein>
<feature type="transmembrane region" description="Helical" evidence="6">
    <location>
        <begin position="372"/>
        <end position="396"/>
    </location>
</feature>
<dbReference type="AlphaFoldDB" id="A0AA39DRP6"/>
<feature type="transmembrane region" description="Helical" evidence="6">
    <location>
        <begin position="143"/>
        <end position="163"/>
    </location>
</feature>
<feature type="transmembrane region" description="Helical" evidence="6">
    <location>
        <begin position="39"/>
        <end position="59"/>
    </location>
</feature>
<dbReference type="Pfam" id="PF01554">
    <property type="entry name" value="MatE"/>
    <property type="match status" value="2"/>
</dbReference>
<dbReference type="NCBIfam" id="TIGR00797">
    <property type="entry name" value="matE"/>
    <property type="match status" value="1"/>
</dbReference>
<dbReference type="CDD" id="cd13132">
    <property type="entry name" value="MATE_eukaryotic"/>
    <property type="match status" value="1"/>
</dbReference>
<evidence type="ECO:0000256" key="4">
    <source>
        <dbReference type="ARBA" id="ARBA00022989"/>
    </source>
</evidence>
<proteinExistence type="inferred from homology"/>
<sequence length="485" mass="53987">MDNNIEERLLGLEAEGERDLRAKIWEESKKTWRIAFPSILFRVTSFGTLVVTQVFIGRISQLDLAAYALVQTILVRFVNGILVGMSSATETLCGQAFGAKQYHMLGIYLQRSWIVDTTTATILTPLFIFSAPIFKLLGQEDDIAIATENISLWFLPYLYYMVFSRSIQMYLQAQLKNMIVGWLSAFSFVLHVFLSWIFVSVLKFEIPGAMVALNISSWSMVIGAFVYVFGGWCPQTWRGFSTVAFTDLLPVVKLSISSGVMLCLQLWYYAILLLLAGYMKNATVSISAFSICLNINTWEMMLTLGFLGATSVRVSNELGRGNTKAAKFAIKYILSTSICIGVVFWILCLVFGHDIGYLFTSNEEVAEAISGLSVLLAFSILLNSVQPVLSGVAIGAGWQSKVAYINVGSYYIIGVPLGVLLGYVAHLSVKGMWSGMICGVVVQGMLLTYMIWKTDWDEQVRKASERLNRWFLKPSEDSNEGPSQT</sequence>
<comment type="caution">
    <text evidence="7">The sequence shown here is derived from an EMBL/GenBank/DDBJ whole genome shotgun (WGS) entry which is preliminary data.</text>
</comment>
<dbReference type="PANTHER" id="PTHR11206">
    <property type="entry name" value="MULTIDRUG RESISTANCE PROTEIN"/>
    <property type="match status" value="1"/>
</dbReference>
<feature type="transmembrane region" description="Helical" evidence="6">
    <location>
        <begin position="113"/>
        <end position="137"/>
    </location>
</feature>
<feature type="transmembrane region" description="Helical" evidence="6">
    <location>
        <begin position="211"/>
        <end position="233"/>
    </location>
</feature>
<dbReference type="Proteomes" id="UP001168098">
    <property type="component" value="Unassembled WGS sequence"/>
</dbReference>
<evidence type="ECO:0000313" key="8">
    <source>
        <dbReference type="Proteomes" id="UP001168098"/>
    </source>
</evidence>
<feature type="transmembrane region" description="Helical" evidence="6">
    <location>
        <begin position="175"/>
        <end position="199"/>
    </location>
</feature>
<keyword evidence="8" id="KW-1185">Reference proteome</keyword>
<evidence type="ECO:0000256" key="5">
    <source>
        <dbReference type="ARBA" id="ARBA00023136"/>
    </source>
</evidence>
<feature type="transmembrane region" description="Helical" evidence="6">
    <location>
        <begin position="328"/>
        <end position="352"/>
    </location>
</feature>
<accession>A0AA39DRP6</accession>
<feature type="transmembrane region" description="Helical" evidence="6">
    <location>
        <begin position="431"/>
        <end position="452"/>
    </location>
</feature>
<feature type="transmembrane region" description="Helical" evidence="6">
    <location>
        <begin position="403"/>
        <end position="425"/>
    </location>
</feature>
<evidence type="ECO:0000313" key="7">
    <source>
        <dbReference type="EMBL" id="KAJ9693669.1"/>
    </source>
</evidence>
<organism evidence="7 8">
    <name type="scientific">Vitis rotundifolia</name>
    <name type="common">Muscadine grape</name>
    <dbReference type="NCBI Taxonomy" id="103349"/>
    <lineage>
        <taxon>Eukaryota</taxon>
        <taxon>Viridiplantae</taxon>
        <taxon>Streptophyta</taxon>
        <taxon>Embryophyta</taxon>
        <taxon>Tracheophyta</taxon>
        <taxon>Spermatophyta</taxon>
        <taxon>Magnoliopsida</taxon>
        <taxon>eudicotyledons</taxon>
        <taxon>Gunneridae</taxon>
        <taxon>Pentapetalae</taxon>
        <taxon>rosids</taxon>
        <taxon>Vitales</taxon>
        <taxon>Vitaceae</taxon>
        <taxon>Viteae</taxon>
        <taxon>Vitis</taxon>
    </lineage>
</organism>
<dbReference type="InterPro" id="IPR002528">
    <property type="entry name" value="MATE_fam"/>
</dbReference>
<comment type="subcellular location">
    <subcellularLocation>
        <location evidence="1">Membrane</location>
        <topology evidence="1">Multi-pass membrane protein</topology>
    </subcellularLocation>
</comment>
<evidence type="ECO:0000256" key="1">
    <source>
        <dbReference type="ARBA" id="ARBA00004141"/>
    </source>
</evidence>
<dbReference type="GO" id="GO:0042910">
    <property type="term" value="F:xenobiotic transmembrane transporter activity"/>
    <property type="evidence" value="ECO:0007669"/>
    <property type="project" value="InterPro"/>
</dbReference>
<evidence type="ECO:0000256" key="6">
    <source>
        <dbReference type="RuleBase" id="RU004914"/>
    </source>
</evidence>
<keyword evidence="4 6" id="KW-1133">Transmembrane helix</keyword>
<dbReference type="EMBL" id="JARBHA010000008">
    <property type="protein sequence ID" value="KAJ9693669.1"/>
    <property type="molecule type" value="Genomic_DNA"/>
</dbReference>